<keyword evidence="1" id="KW-0132">Cell division</keyword>
<keyword evidence="2" id="KW-1185">Reference proteome</keyword>
<keyword evidence="1" id="KW-0131">Cell cycle</keyword>
<proteinExistence type="predicted"/>
<sequence>MAETTLVIAGRHYAIRCRDGEEAHLGHLATLIEDKARVAQQSTPGLTEVRTLLFAALFLADELNDLKREVAGRQTSLPLDGDDEASARAIEALAGRIEKLRERLAARTAKA</sequence>
<dbReference type="SUPFAM" id="SSF102829">
    <property type="entry name" value="Cell division protein ZapA-like"/>
    <property type="match status" value="1"/>
</dbReference>
<name>A0A0J7Y362_9SPHN</name>
<dbReference type="InterPro" id="IPR036192">
    <property type="entry name" value="Cell_div_ZapA-like_sf"/>
</dbReference>
<accession>A0A0J7Y362</accession>
<organism evidence="1 2">
    <name type="scientific">Sphingobium cupriresistens LL01</name>
    <dbReference type="NCBI Taxonomy" id="1420583"/>
    <lineage>
        <taxon>Bacteria</taxon>
        <taxon>Pseudomonadati</taxon>
        <taxon>Pseudomonadota</taxon>
        <taxon>Alphaproteobacteria</taxon>
        <taxon>Sphingomonadales</taxon>
        <taxon>Sphingomonadaceae</taxon>
        <taxon>Sphingobium</taxon>
    </lineage>
</organism>
<evidence type="ECO:0000313" key="1">
    <source>
        <dbReference type="EMBL" id="KMS58122.1"/>
    </source>
</evidence>
<dbReference type="Gene3D" id="3.30.160.880">
    <property type="entry name" value="Cell division protein ZapA protomer, N-terminal domain"/>
    <property type="match status" value="1"/>
</dbReference>
<evidence type="ECO:0000313" key="2">
    <source>
        <dbReference type="Proteomes" id="UP000052232"/>
    </source>
</evidence>
<comment type="caution">
    <text evidence="1">The sequence shown here is derived from an EMBL/GenBank/DDBJ whole genome shotgun (WGS) entry which is preliminary data.</text>
</comment>
<dbReference type="RefSeq" id="WP_066605304.1">
    <property type="nucleotide sequence ID" value="NZ_KQ130434.1"/>
</dbReference>
<dbReference type="PATRIC" id="fig|1420583.3.peg.1638"/>
<dbReference type="InterPro" id="IPR042233">
    <property type="entry name" value="Cell_div_ZapA_N"/>
</dbReference>
<dbReference type="STRING" id="1420583.V473_08150"/>
<protein>
    <submittedName>
        <fullName evidence="1">Cell division protein ZapA</fullName>
    </submittedName>
</protein>
<dbReference type="AlphaFoldDB" id="A0A0J7Y362"/>
<dbReference type="GO" id="GO:0051301">
    <property type="term" value="P:cell division"/>
    <property type="evidence" value="ECO:0007669"/>
    <property type="project" value="UniProtKB-KW"/>
</dbReference>
<dbReference type="Proteomes" id="UP000052232">
    <property type="component" value="Unassembled WGS sequence"/>
</dbReference>
<dbReference type="EMBL" id="JACT01000001">
    <property type="protein sequence ID" value="KMS58122.1"/>
    <property type="molecule type" value="Genomic_DNA"/>
</dbReference>
<dbReference type="Pfam" id="PF05164">
    <property type="entry name" value="ZapA"/>
    <property type="match status" value="1"/>
</dbReference>
<gene>
    <name evidence="1" type="ORF">V473_08150</name>
</gene>
<reference evidence="1 2" key="1">
    <citation type="journal article" date="2015" name="G3 (Bethesda)">
        <title>Insights into Ongoing Evolution of the Hexachlorocyclohexane Catabolic Pathway from Comparative Genomics of Ten Sphingomonadaceae Strains.</title>
        <authorList>
            <person name="Pearce S.L."/>
            <person name="Oakeshott J.G."/>
            <person name="Pandey G."/>
        </authorList>
    </citation>
    <scope>NUCLEOTIDE SEQUENCE [LARGE SCALE GENOMIC DNA]</scope>
    <source>
        <strain evidence="1 2">LL01</strain>
    </source>
</reference>
<dbReference type="InterPro" id="IPR007838">
    <property type="entry name" value="Cell_div_ZapA-like"/>
</dbReference>